<organism evidence="2">
    <name type="scientific">marine sediment metagenome</name>
    <dbReference type="NCBI Taxonomy" id="412755"/>
    <lineage>
        <taxon>unclassified sequences</taxon>
        <taxon>metagenomes</taxon>
        <taxon>ecological metagenomes</taxon>
    </lineage>
</organism>
<name>A0A0F9BEA2_9ZZZZ</name>
<feature type="compositionally biased region" description="Basic and acidic residues" evidence="1">
    <location>
        <begin position="33"/>
        <end position="62"/>
    </location>
</feature>
<gene>
    <name evidence="2" type="ORF">LCGC14_2738060</name>
</gene>
<reference evidence="2" key="1">
    <citation type="journal article" date="2015" name="Nature">
        <title>Complex archaea that bridge the gap between prokaryotes and eukaryotes.</title>
        <authorList>
            <person name="Spang A."/>
            <person name="Saw J.H."/>
            <person name="Jorgensen S.L."/>
            <person name="Zaremba-Niedzwiedzka K."/>
            <person name="Martijn J."/>
            <person name="Lind A.E."/>
            <person name="van Eijk R."/>
            <person name="Schleper C."/>
            <person name="Guy L."/>
            <person name="Ettema T.J."/>
        </authorList>
    </citation>
    <scope>NUCLEOTIDE SEQUENCE</scope>
</reference>
<dbReference type="EMBL" id="LAZR01049736">
    <property type="protein sequence ID" value="KKK88944.1"/>
    <property type="molecule type" value="Genomic_DNA"/>
</dbReference>
<protein>
    <submittedName>
        <fullName evidence="2">Uncharacterized protein</fullName>
    </submittedName>
</protein>
<dbReference type="AlphaFoldDB" id="A0A0F9BEA2"/>
<feature type="region of interest" description="Disordered" evidence="1">
    <location>
        <begin position="30"/>
        <end position="62"/>
    </location>
</feature>
<evidence type="ECO:0000313" key="2">
    <source>
        <dbReference type="EMBL" id="KKK88944.1"/>
    </source>
</evidence>
<proteinExistence type="predicted"/>
<sequence length="62" mass="6977">MIASREYHIGYVIIKPGDPIPEEILKNYPHIKQQNERGEKANKARAEADKAKGDSTNKAKTN</sequence>
<comment type="caution">
    <text evidence="2">The sequence shown here is derived from an EMBL/GenBank/DDBJ whole genome shotgun (WGS) entry which is preliminary data.</text>
</comment>
<accession>A0A0F9BEA2</accession>
<evidence type="ECO:0000256" key="1">
    <source>
        <dbReference type="SAM" id="MobiDB-lite"/>
    </source>
</evidence>